<organism evidence="2 3">
    <name type="scientific">Romboutsia ilealis</name>
    <dbReference type="NCBI Taxonomy" id="1115758"/>
    <lineage>
        <taxon>Bacteria</taxon>
        <taxon>Bacillati</taxon>
        <taxon>Bacillota</taxon>
        <taxon>Clostridia</taxon>
        <taxon>Peptostreptococcales</taxon>
        <taxon>Peptostreptococcaceae</taxon>
        <taxon>Romboutsia</taxon>
    </lineage>
</organism>
<dbReference type="GeneID" id="82204856"/>
<reference evidence="2 3" key="1">
    <citation type="submission" date="2014-04" db="EMBL/GenBank/DDBJ databases">
        <authorList>
            <person name="Hornung B.V."/>
        </authorList>
    </citation>
    <scope>NUCLEOTIDE SEQUENCE [LARGE SCALE GENOMIC DNA]</scope>
    <source>
        <strain evidence="2 3">CRIB</strain>
    </source>
</reference>
<feature type="region of interest" description="Disordered" evidence="1">
    <location>
        <begin position="1"/>
        <end position="29"/>
    </location>
</feature>
<accession>A0A1V1HZM8</accession>
<sequence>MDKSKVRRDNKNQSIQNIVNHSQGDKDLVSNLEQVQVVNSEGNSKKDNNLPKNNMI</sequence>
<evidence type="ECO:0000313" key="3">
    <source>
        <dbReference type="Proteomes" id="UP000245622"/>
    </source>
</evidence>
<dbReference type="RefSeq" id="WP_180703144.1">
    <property type="nucleotide sequence ID" value="NZ_CAJUCR010000001.1"/>
</dbReference>
<feature type="compositionally biased region" description="Basic and acidic residues" evidence="1">
    <location>
        <begin position="1"/>
        <end position="11"/>
    </location>
</feature>
<feature type="compositionally biased region" description="Polar residues" evidence="1">
    <location>
        <begin position="12"/>
        <end position="22"/>
    </location>
</feature>
<evidence type="ECO:0000256" key="1">
    <source>
        <dbReference type="SAM" id="MobiDB-lite"/>
    </source>
</evidence>
<proteinExistence type="predicted"/>
<dbReference type="EMBL" id="LN555523">
    <property type="protein sequence ID" value="CED93428.1"/>
    <property type="molecule type" value="Genomic_DNA"/>
</dbReference>
<dbReference type="AlphaFoldDB" id="A0A1V1HZM8"/>
<name>A0A1V1HZM8_9FIRM</name>
<gene>
    <name evidence="2" type="ORF">CRIB_675</name>
</gene>
<keyword evidence="3" id="KW-1185">Reference proteome</keyword>
<evidence type="ECO:0000313" key="2">
    <source>
        <dbReference type="EMBL" id="CED93428.1"/>
    </source>
</evidence>
<dbReference type="Proteomes" id="UP000245622">
    <property type="component" value="Chromosome 1"/>
</dbReference>
<protein>
    <submittedName>
        <fullName evidence="2">Uncharacterized protein</fullName>
    </submittedName>
</protein>
<dbReference type="KEGG" id="ril:CRIB_675"/>